<keyword evidence="2" id="KW-1185">Reference proteome</keyword>
<dbReference type="Proteomes" id="UP000627292">
    <property type="component" value="Unassembled WGS sequence"/>
</dbReference>
<dbReference type="Gene3D" id="3.40.30.10">
    <property type="entry name" value="Glutaredoxin"/>
    <property type="match status" value="1"/>
</dbReference>
<dbReference type="RefSeq" id="WP_188951453.1">
    <property type="nucleotide sequence ID" value="NZ_BMIB01000002.1"/>
</dbReference>
<dbReference type="Pfam" id="PF14595">
    <property type="entry name" value="Thioredoxin_9"/>
    <property type="match status" value="1"/>
</dbReference>
<evidence type="ECO:0000313" key="1">
    <source>
        <dbReference type="EMBL" id="GGH63948.1"/>
    </source>
</evidence>
<comment type="caution">
    <text evidence="1">The sequence shown here is derived from an EMBL/GenBank/DDBJ whole genome shotgun (WGS) entry which is preliminary data.</text>
</comment>
<evidence type="ECO:0000313" key="2">
    <source>
        <dbReference type="Proteomes" id="UP000627292"/>
    </source>
</evidence>
<sequence length="183" mass="21173">MNYQQYQQLFDDILSSKNLQPPYNDSAYFNYTKLNRSRMSRWDKQAQLNEQLVAQIIRVSALQHWVIITEPWCGDAAHVVPFLIKLAACNPLITYEIQLRDQPPFLIDLYLTNGSKSIPKLIVRNESGQDIFHWGPRPAGAQQVMNKFKAAGADFEATKIALQNWYNEDKGAELMQELSSFYR</sequence>
<organism evidence="1 2">
    <name type="scientific">Filimonas zeae</name>
    <dbReference type="NCBI Taxonomy" id="1737353"/>
    <lineage>
        <taxon>Bacteria</taxon>
        <taxon>Pseudomonadati</taxon>
        <taxon>Bacteroidota</taxon>
        <taxon>Chitinophagia</taxon>
        <taxon>Chitinophagales</taxon>
        <taxon>Chitinophagaceae</taxon>
        <taxon>Filimonas</taxon>
    </lineage>
</organism>
<dbReference type="AlphaFoldDB" id="A0A917IVL4"/>
<gene>
    <name evidence="1" type="ORF">GCM10011379_15440</name>
</gene>
<proteinExistence type="predicted"/>
<reference evidence="1" key="2">
    <citation type="submission" date="2020-09" db="EMBL/GenBank/DDBJ databases">
        <authorList>
            <person name="Sun Q."/>
            <person name="Zhou Y."/>
        </authorList>
    </citation>
    <scope>NUCLEOTIDE SEQUENCE</scope>
    <source>
        <strain evidence="1">CGMCC 1.15290</strain>
    </source>
</reference>
<accession>A0A917IVL4</accession>
<name>A0A917IVL4_9BACT</name>
<dbReference type="EMBL" id="BMIB01000002">
    <property type="protein sequence ID" value="GGH63948.1"/>
    <property type="molecule type" value="Genomic_DNA"/>
</dbReference>
<protein>
    <submittedName>
        <fullName evidence="1">Thioredoxin</fullName>
    </submittedName>
</protein>
<reference evidence="1" key="1">
    <citation type="journal article" date="2014" name="Int. J. Syst. Evol. Microbiol.">
        <title>Complete genome sequence of Corynebacterium casei LMG S-19264T (=DSM 44701T), isolated from a smear-ripened cheese.</title>
        <authorList>
            <consortium name="US DOE Joint Genome Institute (JGI-PGF)"/>
            <person name="Walter F."/>
            <person name="Albersmeier A."/>
            <person name="Kalinowski J."/>
            <person name="Ruckert C."/>
        </authorList>
    </citation>
    <scope>NUCLEOTIDE SEQUENCE</scope>
    <source>
        <strain evidence="1">CGMCC 1.15290</strain>
    </source>
</reference>